<dbReference type="AlphaFoldDB" id="A0A1B8RMJ2"/>
<dbReference type="SUPFAM" id="SSF54285">
    <property type="entry name" value="MoaD/ThiS"/>
    <property type="match status" value="1"/>
</dbReference>
<reference evidence="1 2" key="1">
    <citation type="submission" date="2016-06" db="EMBL/GenBank/DDBJ databases">
        <authorList>
            <person name="Kjaerup R.B."/>
            <person name="Dalgaard T.S."/>
            <person name="Juul-Madsen H.R."/>
        </authorList>
    </citation>
    <scope>NUCLEOTIDE SEQUENCE [LARGE SCALE GENOMIC DNA]</scope>
    <source>
        <strain evidence="1 2">373-A1</strain>
    </source>
</reference>
<dbReference type="RefSeq" id="WP_049179834.1">
    <property type="nucleotide sequence ID" value="NZ_JADMQV010000018.1"/>
</dbReference>
<dbReference type="InterPro" id="IPR016155">
    <property type="entry name" value="Mopterin_synth/thiamin_S_b"/>
</dbReference>
<dbReference type="CDD" id="cd00565">
    <property type="entry name" value="Ubl_ThiS"/>
    <property type="match status" value="1"/>
</dbReference>
<comment type="caution">
    <text evidence="1">The sequence shown here is derived from an EMBL/GenBank/DDBJ whole genome shotgun (WGS) entry which is preliminary data.</text>
</comment>
<dbReference type="Proteomes" id="UP000092714">
    <property type="component" value="Unassembled WGS sequence"/>
</dbReference>
<accession>A0A1B8RMJ2</accession>
<gene>
    <name evidence="1" type="ORF">CP373A1_12860</name>
</gene>
<organism evidence="1 2">
    <name type="scientific">Clostridium paraputrificum</name>
    <dbReference type="NCBI Taxonomy" id="29363"/>
    <lineage>
        <taxon>Bacteria</taxon>
        <taxon>Bacillati</taxon>
        <taxon>Bacillota</taxon>
        <taxon>Clostridia</taxon>
        <taxon>Eubacteriales</taxon>
        <taxon>Clostridiaceae</taxon>
        <taxon>Clostridium</taxon>
    </lineage>
</organism>
<dbReference type="InterPro" id="IPR003749">
    <property type="entry name" value="ThiS/MoaD-like"/>
</dbReference>
<dbReference type="InterPro" id="IPR010035">
    <property type="entry name" value="Thi_S"/>
</dbReference>
<dbReference type="PANTHER" id="PTHR34472">
    <property type="entry name" value="SULFUR CARRIER PROTEIN THIS"/>
    <property type="match status" value="1"/>
</dbReference>
<dbReference type="PANTHER" id="PTHR34472:SF1">
    <property type="entry name" value="SULFUR CARRIER PROTEIN THIS"/>
    <property type="match status" value="1"/>
</dbReference>
<proteinExistence type="predicted"/>
<keyword evidence="2" id="KW-1185">Reference proteome</keyword>
<dbReference type="Gene3D" id="3.10.20.30">
    <property type="match status" value="1"/>
</dbReference>
<dbReference type="EMBL" id="MAPZ01000025">
    <property type="protein sequence ID" value="OBY09986.1"/>
    <property type="molecule type" value="Genomic_DNA"/>
</dbReference>
<dbReference type="eggNOG" id="COG2104">
    <property type="taxonomic scope" value="Bacteria"/>
</dbReference>
<name>A0A1B8RMJ2_9CLOT</name>
<dbReference type="InterPro" id="IPR012675">
    <property type="entry name" value="Beta-grasp_dom_sf"/>
</dbReference>
<dbReference type="OrthoDB" id="9798559at2"/>
<dbReference type="Pfam" id="PF02597">
    <property type="entry name" value="ThiS"/>
    <property type="match status" value="1"/>
</dbReference>
<protein>
    <submittedName>
        <fullName evidence="1">Thiamine biosynthesis protein ThiS</fullName>
    </submittedName>
</protein>
<evidence type="ECO:0000313" key="2">
    <source>
        <dbReference type="Proteomes" id="UP000092714"/>
    </source>
</evidence>
<dbReference type="NCBIfam" id="TIGR01683">
    <property type="entry name" value="thiS"/>
    <property type="match status" value="1"/>
</dbReference>
<sequence length="65" mass="7195">MIKVNGELINGYEGKTLSEFLCNEGYEITKIAVELNGQIARKKDYQSIILKENDTLEVVTFVGGG</sequence>
<evidence type="ECO:0000313" key="1">
    <source>
        <dbReference type="EMBL" id="OBY09986.1"/>
    </source>
</evidence>